<proteinExistence type="predicted"/>
<gene>
    <name evidence="1" type="ORF">GLE_2580</name>
</gene>
<dbReference type="PATRIC" id="fig|69.6.peg.2539"/>
<dbReference type="OrthoDB" id="289205at2"/>
<dbReference type="AlphaFoldDB" id="A0A0S2DHB1"/>
<sequence>MSNLSREEFLALNAIAKSRRELMFQTFNGTQLKFGKFSYAKGNWHGMATGIYEFQGMIQEKVTEAMLPKIQEAAQAFAADAAGVGNFNELVAALGQESAGQLLKEIIPWVGLVYTTINWAKASKQVITDAHHLYRIKAGDFRSGFRDGTPQAAVDSVQQIIKRELYVGGIDWANQTVGFGTKVAGVFIDMGTATTLGPGIATFIADWLLKLTVIGMDIKQMKAGNRWLQNPGDLSIKVFEECPILGCYLLISADTSSVANLFVADIGLPNWMTQVEQMYESKIEPTVRYARDLVDRSNLQLEGVSGRAQPAKTHVKKDFFLKSKAKAAKDYLRAHVPHRSSRPTA</sequence>
<name>A0A0S2DHB1_LYSEN</name>
<reference evidence="1 2" key="1">
    <citation type="submission" date="2015-11" db="EMBL/GenBank/DDBJ databases">
        <title>Genome sequences of Lysobacter enzymogenes strain C3 and Lysobacter antibioticus ATCC 29479.</title>
        <authorList>
            <person name="Kobayashi D.Y."/>
        </authorList>
    </citation>
    <scope>NUCLEOTIDE SEQUENCE [LARGE SCALE GENOMIC DNA]</scope>
    <source>
        <strain evidence="1 2">C3</strain>
    </source>
</reference>
<dbReference type="KEGG" id="lez:GLE_2580"/>
<dbReference type="EMBL" id="CP013140">
    <property type="protein sequence ID" value="ALN57929.1"/>
    <property type="molecule type" value="Genomic_DNA"/>
</dbReference>
<accession>A0A0S2DHB1</accession>
<organism evidence="1 2">
    <name type="scientific">Lysobacter enzymogenes</name>
    <dbReference type="NCBI Taxonomy" id="69"/>
    <lineage>
        <taxon>Bacteria</taxon>
        <taxon>Pseudomonadati</taxon>
        <taxon>Pseudomonadota</taxon>
        <taxon>Gammaproteobacteria</taxon>
        <taxon>Lysobacterales</taxon>
        <taxon>Lysobacteraceae</taxon>
        <taxon>Lysobacter</taxon>
    </lineage>
</organism>
<protein>
    <submittedName>
        <fullName evidence="1">Uncharacterized protein</fullName>
    </submittedName>
</protein>
<dbReference type="Proteomes" id="UP000061569">
    <property type="component" value="Chromosome"/>
</dbReference>
<dbReference type="STRING" id="69.GLE_2580"/>
<evidence type="ECO:0000313" key="1">
    <source>
        <dbReference type="EMBL" id="ALN57929.1"/>
    </source>
</evidence>
<dbReference type="RefSeq" id="WP_057947652.1">
    <property type="nucleotide sequence ID" value="NZ_CP067396.1"/>
</dbReference>
<evidence type="ECO:0000313" key="2">
    <source>
        <dbReference type="Proteomes" id="UP000061569"/>
    </source>
</evidence>